<organism evidence="1 2">
    <name type="scientific">Pandoraea vervacti</name>
    <dbReference type="NCBI Taxonomy" id="656178"/>
    <lineage>
        <taxon>Bacteria</taxon>
        <taxon>Pseudomonadati</taxon>
        <taxon>Pseudomonadota</taxon>
        <taxon>Betaproteobacteria</taxon>
        <taxon>Burkholderiales</taxon>
        <taxon>Burkholderiaceae</taxon>
        <taxon>Pandoraea</taxon>
    </lineage>
</organism>
<name>A0ABM5SV86_9BURK</name>
<protein>
    <submittedName>
        <fullName evidence="1">Uncharacterized protein</fullName>
    </submittedName>
</protein>
<reference evidence="2" key="1">
    <citation type="submission" date="2015-02" db="EMBL/GenBank/DDBJ databases">
        <title>Complete Genome Sequencing of Pandoraea vervacti NS15 sp. nov.</title>
        <authorList>
            <person name="Chan K.-G."/>
        </authorList>
    </citation>
    <scope>NUCLEOTIDE SEQUENCE [LARGE SCALE GENOMIC DNA]</scope>
    <source>
        <strain evidence="2">NS15</strain>
    </source>
</reference>
<accession>A0ABM5SV86</accession>
<dbReference type="EMBL" id="CP010897">
    <property type="protein sequence ID" value="AJP56333.1"/>
    <property type="molecule type" value="Genomic_DNA"/>
</dbReference>
<sequence length="105" mass="11723">MFVIELGTPAHPNIDVANMLLYESGDNATYSSTLFFLFNNPVQINRQEAAKTPMAIEIIIPTKVTLYCMNFSAATLTPLLITSEANVEAWTAKTTKMNIEIYLNF</sequence>
<proteinExistence type="predicted"/>
<gene>
    <name evidence="1" type="ORF">UC34_03600</name>
</gene>
<evidence type="ECO:0000313" key="2">
    <source>
        <dbReference type="Proteomes" id="UP000035085"/>
    </source>
</evidence>
<dbReference type="Proteomes" id="UP000035085">
    <property type="component" value="Chromosome"/>
</dbReference>
<evidence type="ECO:0000313" key="1">
    <source>
        <dbReference type="EMBL" id="AJP56333.1"/>
    </source>
</evidence>
<keyword evidence="2" id="KW-1185">Reference proteome</keyword>